<organism evidence="2 3">
    <name type="scientific">Myripristis murdjan</name>
    <name type="common">pinecone soldierfish</name>
    <dbReference type="NCBI Taxonomy" id="586833"/>
    <lineage>
        <taxon>Eukaryota</taxon>
        <taxon>Metazoa</taxon>
        <taxon>Chordata</taxon>
        <taxon>Craniata</taxon>
        <taxon>Vertebrata</taxon>
        <taxon>Euteleostomi</taxon>
        <taxon>Actinopterygii</taxon>
        <taxon>Neopterygii</taxon>
        <taxon>Teleostei</taxon>
        <taxon>Neoteleostei</taxon>
        <taxon>Acanthomorphata</taxon>
        <taxon>Holocentriformes</taxon>
        <taxon>Holocentridae</taxon>
        <taxon>Myripristis</taxon>
    </lineage>
</organism>
<reference evidence="2" key="1">
    <citation type="submission" date="2019-06" db="EMBL/GenBank/DDBJ databases">
        <authorList>
            <consortium name="Wellcome Sanger Institute Data Sharing"/>
        </authorList>
    </citation>
    <scope>NUCLEOTIDE SEQUENCE [LARGE SCALE GENOMIC DNA]</scope>
</reference>
<dbReference type="InterPro" id="IPR007455">
    <property type="entry name" value="Serglycin"/>
</dbReference>
<dbReference type="InParanoid" id="A0A668ATT0"/>
<feature type="transmembrane region" description="Helical" evidence="1">
    <location>
        <begin position="79"/>
        <end position="101"/>
    </location>
</feature>
<proteinExistence type="predicted"/>
<dbReference type="Ensembl" id="ENSMMDT00005056581.1">
    <property type="protein sequence ID" value="ENSMMDP00005055523.1"/>
    <property type="gene ID" value="ENSMMDG00005024834.1"/>
</dbReference>
<dbReference type="GeneTree" id="ENSGT00940000176953"/>
<reference evidence="2" key="2">
    <citation type="submission" date="2025-08" db="UniProtKB">
        <authorList>
            <consortium name="Ensembl"/>
        </authorList>
    </citation>
    <scope>IDENTIFICATION</scope>
</reference>
<keyword evidence="1" id="KW-0812">Transmembrane</keyword>
<keyword evidence="1" id="KW-1133">Transmembrane helix</keyword>
<protein>
    <submittedName>
        <fullName evidence="2">Uncharacterized protein</fullName>
    </submittedName>
</protein>
<evidence type="ECO:0000313" key="2">
    <source>
        <dbReference type="Ensembl" id="ENSMMDP00005055523.1"/>
    </source>
</evidence>
<dbReference type="AlphaFoldDB" id="A0A668ATT0"/>
<accession>A0A668ATT0</accession>
<keyword evidence="3" id="KW-1185">Reference proteome</keyword>
<evidence type="ECO:0000313" key="3">
    <source>
        <dbReference type="Proteomes" id="UP000472263"/>
    </source>
</evidence>
<feature type="transmembrane region" description="Helical" evidence="1">
    <location>
        <begin position="21"/>
        <end position="42"/>
    </location>
</feature>
<dbReference type="Pfam" id="PF04360">
    <property type="entry name" value="Serglycin"/>
    <property type="match status" value="1"/>
</dbReference>
<name>A0A668ATT0_9TELE</name>
<sequence length="112" mass="12936">MSCERTHKLIIKGHCTQTLTNLFLQLSLLLLLPGLPTGRYMYVRCNPNGDQSNCITHRGPQMELNPDLPSRLPASAAEYMYVCTFVCVCMYVCLYVCVCVTERERERERERE</sequence>
<dbReference type="Proteomes" id="UP000472263">
    <property type="component" value="Chromosome 3"/>
</dbReference>
<reference evidence="2" key="3">
    <citation type="submission" date="2025-09" db="UniProtKB">
        <authorList>
            <consortium name="Ensembl"/>
        </authorList>
    </citation>
    <scope>IDENTIFICATION</scope>
</reference>
<keyword evidence="1" id="KW-0472">Membrane</keyword>
<evidence type="ECO:0000256" key="1">
    <source>
        <dbReference type="SAM" id="Phobius"/>
    </source>
</evidence>